<dbReference type="HOGENOM" id="CLU_119219_0_0_1"/>
<dbReference type="InterPro" id="IPR010512">
    <property type="entry name" value="DUF1091"/>
</dbReference>
<reference evidence="1 2" key="1">
    <citation type="journal article" date="2007" name="Nature">
        <title>Evolution of genes and genomes on the Drosophila phylogeny.</title>
        <authorList>
            <consortium name="Drosophila 12 Genomes Consortium"/>
            <person name="Clark A.G."/>
            <person name="Eisen M.B."/>
            <person name="Smith D.R."/>
            <person name="Bergman C.M."/>
            <person name="Oliver B."/>
            <person name="Markow T.A."/>
            <person name="Kaufman T.C."/>
            <person name="Kellis M."/>
            <person name="Gelbart W."/>
            <person name="Iyer V.N."/>
            <person name="Pollard D.A."/>
            <person name="Sackton T.B."/>
            <person name="Larracuente A.M."/>
            <person name="Singh N.D."/>
            <person name="Abad J.P."/>
            <person name="Abt D.N."/>
            <person name="Adryan B."/>
            <person name="Aguade M."/>
            <person name="Akashi H."/>
            <person name="Anderson W.W."/>
            <person name="Aquadro C.F."/>
            <person name="Ardell D.H."/>
            <person name="Arguello R."/>
            <person name="Artieri C.G."/>
            <person name="Barbash D.A."/>
            <person name="Barker D."/>
            <person name="Barsanti P."/>
            <person name="Batterham P."/>
            <person name="Batzoglou S."/>
            <person name="Begun D."/>
            <person name="Bhutkar A."/>
            <person name="Blanco E."/>
            <person name="Bosak S.A."/>
            <person name="Bradley R.K."/>
            <person name="Brand A.D."/>
            <person name="Brent M.R."/>
            <person name="Brooks A.N."/>
            <person name="Brown R.H."/>
            <person name="Butlin R.K."/>
            <person name="Caggese C."/>
            <person name="Calvi B.R."/>
            <person name="Bernardo de Carvalho A."/>
            <person name="Caspi A."/>
            <person name="Castrezana S."/>
            <person name="Celniker S.E."/>
            <person name="Chang J.L."/>
            <person name="Chapple C."/>
            <person name="Chatterji S."/>
            <person name="Chinwalla A."/>
            <person name="Civetta A."/>
            <person name="Clifton S.W."/>
            <person name="Comeron J.M."/>
            <person name="Costello J.C."/>
            <person name="Coyne J.A."/>
            <person name="Daub J."/>
            <person name="David R.G."/>
            <person name="Delcher A.L."/>
            <person name="Delehaunty K."/>
            <person name="Do C.B."/>
            <person name="Ebling H."/>
            <person name="Edwards K."/>
            <person name="Eickbush T."/>
            <person name="Evans J.D."/>
            <person name="Filipski A."/>
            <person name="Findeiss S."/>
            <person name="Freyhult E."/>
            <person name="Fulton L."/>
            <person name="Fulton R."/>
            <person name="Garcia A.C."/>
            <person name="Gardiner A."/>
            <person name="Garfield D.A."/>
            <person name="Garvin B.E."/>
            <person name="Gibson G."/>
            <person name="Gilbert D."/>
            <person name="Gnerre S."/>
            <person name="Godfrey J."/>
            <person name="Good R."/>
            <person name="Gotea V."/>
            <person name="Gravely B."/>
            <person name="Greenberg A.J."/>
            <person name="Griffiths-Jones S."/>
            <person name="Gross S."/>
            <person name="Guigo R."/>
            <person name="Gustafson E.A."/>
            <person name="Haerty W."/>
            <person name="Hahn M.W."/>
            <person name="Halligan D.L."/>
            <person name="Halpern A.L."/>
            <person name="Halter G.M."/>
            <person name="Han M.V."/>
            <person name="Heger A."/>
            <person name="Hillier L."/>
            <person name="Hinrichs A.S."/>
            <person name="Holmes I."/>
            <person name="Hoskins R.A."/>
            <person name="Hubisz M.J."/>
            <person name="Hultmark D."/>
            <person name="Huntley M.A."/>
            <person name="Jaffe D.B."/>
            <person name="Jagadeeshan S."/>
            <person name="Jeck W.R."/>
            <person name="Johnson J."/>
            <person name="Jones C.D."/>
            <person name="Jordan W.C."/>
            <person name="Karpen G.H."/>
            <person name="Kataoka E."/>
            <person name="Keightley P.D."/>
            <person name="Kheradpour P."/>
            <person name="Kirkness E.F."/>
            <person name="Koerich L.B."/>
            <person name="Kristiansen K."/>
            <person name="Kudrna D."/>
            <person name="Kulathinal R.J."/>
            <person name="Kumar S."/>
            <person name="Kwok R."/>
            <person name="Lander E."/>
            <person name="Langley C.H."/>
            <person name="Lapoint R."/>
            <person name="Lazzaro B.P."/>
            <person name="Lee S.J."/>
            <person name="Levesque L."/>
            <person name="Li R."/>
            <person name="Lin C.F."/>
            <person name="Lin M.F."/>
            <person name="Lindblad-Toh K."/>
            <person name="Llopart A."/>
            <person name="Long M."/>
            <person name="Low L."/>
            <person name="Lozovsky E."/>
            <person name="Lu J."/>
            <person name="Luo M."/>
            <person name="Machado C.A."/>
            <person name="Makalowski W."/>
            <person name="Marzo M."/>
            <person name="Matsuda M."/>
            <person name="Matzkin L."/>
            <person name="McAllister B."/>
            <person name="McBride C.S."/>
            <person name="McKernan B."/>
            <person name="McKernan K."/>
            <person name="Mendez-Lago M."/>
            <person name="Minx P."/>
            <person name="Mollenhauer M.U."/>
            <person name="Montooth K."/>
            <person name="Mount S.M."/>
            <person name="Mu X."/>
            <person name="Myers E."/>
            <person name="Negre B."/>
            <person name="Newfeld S."/>
            <person name="Nielsen R."/>
            <person name="Noor M.A."/>
            <person name="O'Grady P."/>
            <person name="Pachter L."/>
            <person name="Papaceit M."/>
            <person name="Parisi M.J."/>
            <person name="Parisi M."/>
            <person name="Parts L."/>
            <person name="Pedersen J.S."/>
            <person name="Pesole G."/>
            <person name="Phillippy A.M."/>
            <person name="Ponting C.P."/>
            <person name="Pop M."/>
            <person name="Porcelli D."/>
            <person name="Powell J.R."/>
            <person name="Prohaska S."/>
            <person name="Pruitt K."/>
            <person name="Puig M."/>
            <person name="Quesneville H."/>
            <person name="Ram K.R."/>
            <person name="Rand D."/>
            <person name="Rasmussen M.D."/>
            <person name="Reed L.K."/>
            <person name="Reenan R."/>
            <person name="Reily A."/>
            <person name="Remington K.A."/>
            <person name="Rieger T.T."/>
            <person name="Ritchie M.G."/>
            <person name="Robin C."/>
            <person name="Rogers Y.H."/>
            <person name="Rohde C."/>
            <person name="Rozas J."/>
            <person name="Rubenfield M.J."/>
            <person name="Ruiz A."/>
            <person name="Russo S."/>
            <person name="Salzberg S.L."/>
            <person name="Sanchez-Gracia A."/>
            <person name="Saranga D.J."/>
            <person name="Sato H."/>
            <person name="Schaeffer S.W."/>
            <person name="Schatz M.C."/>
            <person name="Schlenke T."/>
            <person name="Schwartz R."/>
            <person name="Segarra C."/>
            <person name="Singh R.S."/>
            <person name="Sirot L."/>
            <person name="Sirota M."/>
            <person name="Sisneros N.B."/>
            <person name="Smith C.D."/>
            <person name="Smith T.F."/>
            <person name="Spieth J."/>
            <person name="Stage D.E."/>
            <person name="Stark A."/>
            <person name="Stephan W."/>
            <person name="Strausberg R.L."/>
            <person name="Strempel S."/>
            <person name="Sturgill D."/>
            <person name="Sutton G."/>
            <person name="Sutton G.G."/>
            <person name="Tao W."/>
            <person name="Teichmann S."/>
            <person name="Tobari Y.N."/>
            <person name="Tomimura Y."/>
            <person name="Tsolas J.M."/>
            <person name="Valente V.L."/>
            <person name="Venter E."/>
            <person name="Venter J.C."/>
            <person name="Vicario S."/>
            <person name="Vieira F.G."/>
            <person name="Vilella A.J."/>
            <person name="Villasante A."/>
            <person name="Walenz B."/>
            <person name="Wang J."/>
            <person name="Wasserman M."/>
            <person name="Watts T."/>
            <person name="Wilson D."/>
            <person name="Wilson R.K."/>
            <person name="Wing R.A."/>
            <person name="Wolfner M.F."/>
            <person name="Wong A."/>
            <person name="Wong G.K."/>
            <person name="Wu C.I."/>
            <person name="Wu G."/>
            <person name="Yamamoto D."/>
            <person name="Yang H.P."/>
            <person name="Yang S.P."/>
            <person name="Yorke J.A."/>
            <person name="Yoshida K."/>
            <person name="Zdobnov E."/>
            <person name="Zhang P."/>
            <person name="Zhang Y."/>
            <person name="Zimin A.V."/>
            <person name="Baldwin J."/>
            <person name="Abdouelleil A."/>
            <person name="Abdulkadir J."/>
            <person name="Abebe A."/>
            <person name="Abera B."/>
            <person name="Abreu J."/>
            <person name="Acer S.C."/>
            <person name="Aftuck L."/>
            <person name="Alexander A."/>
            <person name="An P."/>
            <person name="Anderson E."/>
            <person name="Anderson S."/>
            <person name="Arachi H."/>
            <person name="Azer M."/>
            <person name="Bachantsang P."/>
            <person name="Barry A."/>
            <person name="Bayul T."/>
            <person name="Berlin A."/>
            <person name="Bessette D."/>
            <person name="Bloom T."/>
            <person name="Blye J."/>
            <person name="Boguslavskiy L."/>
            <person name="Bonnet C."/>
            <person name="Boukhgalter B."/>
            <person name="Bourzgui I."/>
            <person name="Brown A."/>
            <person name="Cahill P."/>
            <person name="Channer S."/>
            <person name="Cheshatsang Y."/>
            <person name="Chuda L."/>
            <person name="Citroen M."/>
            <person name="Collymore A."/>
            <person name="Cooke P."/>
            <person name="Costello M."/>
            <person name="D'Aco K."/>
            <person name="Daza R."/>
            <person name="De Haan G."/>
            <person name="DeGray S."/>
            <person name="DeMaso C."/>
            <person name="Dhargay N."/>
            <person name="Dooley K."/>
            <person name="Dooley E."/>
            <person name="Doricent M."/>
            <person name="Dorje P."/>
            <person name="Dorjee K."/>
            <person name="Dupes A."/>
            <person name="Elong R."/>
            <person name="Falk J."/>
            <person name="Farina A."/>
            <person name="Faro S."/>
            <person name="Ferguson D."/>
            <person name="Fisher S."/>
            <person name="Foley C.D."/>
            <person name="Franke A."/>
            <person name="Friedrich D."/>
            <person name="Gadbois L."/>
            <person name="Gearin G."/>
            <person name="Gearin C.R."/>
            <person name="Giannoukos G."/>
            <person name="Goode T."/>
            <person name="Graham J."/>
            <person name="Grandbois E."/>
            <person name="Grewal S."/>
            <person name="Gyaltsen K."/>
            <person name="Hafez N."/>
            <person name="Hagos B."/>
            <person name="Hall J."/>
            <person name="Henson C."/>
            <person name="Hollinger A."/>
            <person name="Honan T."/>
            <person name="Huard M.D."/>
            <person name="Hughes L."/>
            <person name="Hurhula B."/>
            <person name="Husby M.E."/>
            <person name="Kamat A."/>
            <person name="Kanga B."/>
            <person name="Kashin S."/>
            <person name="Khazanovich D."/>
            <person name="Kisner P."/>
            <person name="Lance K."/>
            <person name="Lara M."/>
            <person name="Lee W."/>
            <person name="Lennon N."/>
            <person name="Letendre F."/>
            <person name="LeVine R."/>
            <person name="Lipovsky A."/>
            <person name="Liu X."/>
            <person name="Liu J."/>
            <person name="Liu S."/>
            <person name="Lokyitsang T."/>
            <person name="Lokyitsang Y."/>
            <person name="Lubonja R."/>
            <person name="Lui A."/>
            <person name="MacDonald P."/>
            <person name="Magnisalis V."/>
            <person name="Maru K."/>
            <person name="Matthews C."/>
            <person name="McCusker W."/>
            <person name="McDonough S."/>
            <person name="Mehta T."/>
            <person name="Meldrim J."/>
            <person name="Meneus L."/>
            <person name="Mihai O."/>
            <person name="Mihalev A."/>
            <person name="Mihova T."/>
            <person name="Mittelman R."/>
            <person name="Mlenga V."/>
            <person name="Montmayeur A."/>
            <person name="Mulrain L."/>
            <person name="Navidi A."/>
            <person name="Naylor J."/>
            <person name="Negash T."/>
            <person name="Nguyen T."/>
            <person name="Nguyen N."/>
            <person name="Nicol R."/>
            <person name="Norbu C."/>
            <person name="Norbu N."/>
            <person name="Novod N."/>
            <person name="O'Neill B."/>
            <person name="Osman S."/>
            <person name="Markiewicz E."/>
            <person name="Oyono O.L."/>
            <person name="Patti C."/>
            <person name="Phunkhang P."/>
            <person name="Pierre F."/>
            <person name="Priest M."/>
            <person name="Raghuraman S."/>
            <person name="Rege F."/>
            <person name="Reyes R."/>
            <person name="Rise C."/>
            <person name="Rogov P."/>
            <person name="Ross K."/>
            <person name="Ryan E."/>
            <person name="Settipalli S."/>
            <person name="Shea T."/>
            <person name="Sherpa N."/>
            <person name="Shi L."/>
            <person name="Shih D."/>
            <person name="Sparrow T."/>
            <person name="Spaulding J."/>
            <person name="Stalker J."/>
            <person name="Stange-Thomann N."/>
            <person name="Stavropoulos S."/>
            <person name="Stone C."/>
            <person name="Strader C."/>
            <person name="Tesfaye S."/>
            <person name="Thomson T."/>
            <person name="Thoulutsang Y."/>
            <person name="Thoulutsang D."/>
            <person name="Topham K."/>
            <person name="Topping I."/>
            <person name="Tsamla T."/>
            <person name="Vassiliev H."/>
            <person name="Vo A."/>
            <person name="Wangchuk T."/>
            <person name="Wangdi T."/>
            <person name="Weiand M."/>
            <person name="Wilkinson J."/>
            <person name="Wilson A."/>
            <person name="Yadav S."/>
            <person name="Young G."/>
            <person name="Yu Q."/>
            <person name="Zembek L."/>
            <person name="Zhong D."/>
            <person name="Zimmer A."/>
            <person name="Zwirko Z."/>
            <person name="Jaffe D.B."/>
            <person name="Alvarez P."/>
            <person name="Brockman W."/>
            <person name="Butler J."/>
            <person name="Chin C."/>
            <person name="Gnerre S."/>
            <person name="Grabherr M."/>
            <person name="Kleber M."/>
            <person name="Mauceli E."/>
            <person name="MacCallum I."/>
        </authorList>
    </citation>
    <scope>NUCLEOTIDE SEQUENCE [LARGE SCALE GENOMIC DNA]</scope>
    <source>
        <strain evidence="2">Tai18E2 / Tucson 14021-0261.01</strain>
    </source>
</reference>
<sequence length="147" mass="17044">MKAVCLGLELKYNRTMVEYFGLVPGQSQMMMINSTKLFKNMFLDSRIENANSNRTIYNIKNLSICGFLNNRLMSKVFSAIYEGFVGNSTVFRCPVQPGVYYLSNSVREVEVPMIHPPGMFRLTVRLKAEKDGNLLTELIWRYRVRRI</sequence>
<dbReference type="OMA" id="IFMDIRV"/>
<protein>
    <recommendedName>
        <fullName evidence="3">MD-2-related lipid-recognition domain-containing protein</fullName>
    </recommendedName>
</protein>
<dbReference type="PhylomeDB" id="B4NXM8"/>
<evidence type="ECO:0000313" key="1">
    <source>
        <dbReference type="EMBL" id="EDW89653.1"/>
    </source>
</evidence>
<dbReference type="Pfam" id="PF06477">
    <property type="entry name" value="DUF1091"/>
    <property type="match status" value="1"/>
</dbReference>
<proteinExistence type="predicted"/>
<dbReference type="OrthoDB" id="7852648at2759"/>
<dbReference type="AlphaFoldDB" id="B4NXM8"/>
<dbReference type="PANTHER" id="PTHR20898:SF1">
    <property type="entry name" value="MD-2-RELATED LIPID-RECOGNITION DOMAIN-CONTAINING PROTEIN"/>
    <property type="match status" value="1"/>
</dbReference>
<dbReference type="KEGG" id="dya:Dyak_GE21557"/>
<keyword evidence="2" id="KW-1185">Reference proteome</keyword>
<evidence type="ECO:0008006" key="3">
    <source>
        <dbReference type="Google" id="ProtNLM"/>
    </source>
</evidence>
<dbReference type="PANTHER" id="PTHR20898">
    <property type="entry name" value="DAEDALUS ON 3-RELATED-RELATED"/>
    <property type="match status" value="1"/>
</dbReference>
<accession>B4NXM8</accession>
<reference evidence="1 2" key="2">
    <citation type="journal article" date="2007" name="PLoS Biol.">
        <title>Principles of genome evolution in the Drosophila melanogaster species group.</title>
        <authorList>
            <person name="Ranz J.M."/>
            <person name="Maurin D."/>
            <person name="Chan Y.S."/>
            <person name="von Grotthuss M."/>
            <person name="Hillier L.W."/>
            <person name="Roote J."/>
            <person name="Ashburner M."/>
            <person name="Bergman C.M."/>
        </authorList>
    </citation>
    <scope>NUCLEOTIDE SEQUENCE [LARGE SCALE GENOMIC DNA]</scope>
    <source>
        <strain evidence="2">Tai18E2 / Tucson 14021-0261.01</strain>
    </source>
</reference>
<name>B4NXM8_DROYA</name>
<gene>
    <name evidence="1" type="primary">Dyak\GE21557</name>
    <name evidence="1" type="synonym">dyak_GLEANR_531</name>
    <name evidence="1" type="synonym">GE21557</name>
    <name evidence="1" type="ORF">Dyak_GE21557</name>
</gene>
<dbReference type="Proteomes" id="UP000002282">
    <property type="component" value="Chromosome 2L"/>
</dbReference>
<dbReference type="EMBL" id="CM000157">
    <property type="protein sequence ID" value="EDW89653.1"/>
    <property type="molecule type" value="Genomic_DNA"/>
</dbReference>
<evidence type="ECO:0000313" key="2">
    <source>
        <dbReference type="Proteomes" id="UP000002282"/>
    </source>
</evidence>
<dbReference type="SMART" id="SM00697">
    <property type="entry name" value="DM8"/>
    <property type="match status" value="1"/>
</dbReference>
<organism evidence="1 2">
    <name type="scientific">Drosophila yakuba</name>
    <name type="common">Fruit fly</name>
    <dbReference type="NCBI Taxonomy" id="7245"/>
    <lineage>
        <taxon>Eukaryota</taxon>
        <taxon>Metazoa</taxon>
        <taxon>Ecdysozoa</taxon>
        <taxon>Arthropoda</taxon>
        <taxon>Hexapoda</taxon>
        <taxon>Insecta</taxon>
        <taxon>Pterygota</taxon>
        <taxon>Neoptera</taxon>
        <taxon>Endopterygota</taxon>
        <taxon>Diptera</taxon>
        <taxon>Brachycera</taxon>
        <taxon>Muscomorpha</taxon>
        <taxon>Ephydroidea</taxon>
        <taxon>Drosophilidae</taxon>
        <taxon>Drosophila</taxon>
        <taxon>Sophophora</taxon>
    </lineage>
</organism>